<protein>
    <recommendedName>
        <fullName evidence="6">Mid2 domain-containing protein</fullName>
    </recommendedName>
</protein>
<evidence type="ECO:0000313" key="4">
    <source>
        <dbReference type="EMBL" id="RAO71479.1"/>
    </source>
</evidence>
<keyword evidence="2" id="KW-0812">Transmembrane</keyword>
<dbReference type="OrthoDB" id="5426678at2759"/>
<evidence type="ECO:0008006" key="6">
    <source>
        <dbReference type="Google" id="ProtNLM"/>
    </source>
</evidence>
<evidence type="ECO:0000256" key="2">
    <source>
        <dbReference type="SAM" id="Phobius"/>
    </source>
</evidence>
<evidence type="ECO:0000256" key="1">
    <source>
        <dbReference type="SAM" id="MobiDB-lite"/>
    </source>
</evidence>
<comment type="caution">
    <text evidence="4">The sequence shown here is derived from an EMBL/GenBank/DDBJ whole genome shotgun (WGS) entry which is preliminary data.</text>
</comment>
<dbReference type="Proteomes" id="UP000249363">
    <property type="component" value="Unassembled WGS sequence"/>
</dbReference>
<reference evidence="4 5" key="1">
    <citation type="journal article" date="2017" name="Biotechnol. Biofuels">
        <title>Differential beta-glucosidase expression as a function of carbon source availability in Talaromyces amestolkiae: a genomic and proteomic approach.</title>
        <authorList>
            <person name="de Eugenio L.I."/>
            <person name="Mendez-Liter J.A."/>
            <person name="Nieto-Dominguez M."/>
            <person name="Alonso L."/>
            <person name="Gil-Munoz J."/>
            <person name="Barriuso J."/>
            <person name="Prieto A."/>
            <person name="Martinez M.J."/>
        </authorList>
    </citation>
    <scope>NUCLEOTIDE SEQUENCE [LARGE SCALE GENOMIC DNA]</scope>
    <source>
        <strain evidence="4 5">CIB</strain>
    </source>
</reference>
<dbReference type="STRING" id="1196081.A0A364L6R5"/>
<sequence>MMAVRWAWWLLAIATPISALRTVAGSPCTDVCGTTTNTTSDEMACLDADFNSTIGTTVGKNFKSCVSCLLSSPYQNTTIGETDVNWGLFNMRYAFSSCVYDYPVSITNVSTPCLVSCTSLGPALDMALTDPVGNQLSTFCSSTSFADNVVTTCENCYALTSQQSFFANFLEAVRYNCHFPTSGGTAFPISATRIFNTTQLPTTTVSYTSKATSTGSSTIQNYLTVIIVMPIIGFLIIVSLLALCCFCLVRHRRKVAKRRRNQMQTRWMQPAWGGFPVSPYQQASPMIAQQPYMMAGGIGPYGASVPGRGFSVVDHDGKRYEAGYSTHYISPVSPEDTVAQQPFQFGMDVTHAQDFKQPITQQTEYPPPPQQQQEYYPPPGAPHAQ</sequence>
<evidence type="ECO:0000256" key="3">
    <source>
        <dbReference type="SAM" id="SignalP"/>
    </source>
</evidence>
<keyword evidence="2" id="KW-1133">Transmembrane helix</keyword>
<dbReference type="AlphaFoldDB" id="A0A364L6R5"/>
<feature type="compositionally biased region" description="Pro residues" evidence="1">
    <location>
        <begin position="365"/>
        <end position="385"/>
    </location>
</feature>
<keyword evidence="2" id="KW-0472">Membrane</keyword>
<feature type="chain" id="PRO_5016800537" description="Mid2 domain-containing protein" evidence="3">
    <location>
        <begin position="20"/>
        <end position="385"/>
    </location>
</feature>
<accession>A0A364L6R5</accession>
<evidence type="ECO:0000313" key="5">
    <source>
        <dbReference type="Proteomes" id="UP000249363"/>
    </source>
</evidence>
<keyword evidence="5" id="KW-1185">Reference proteome</keyword>
<dbReference type="EMBL" id="MIKG01000015">
    <property type="protein sequence ID" value="RAO71479.1"/>
    <property type="molecule type" value="Genomic_DNA"/>
</dbReference>
<dbReference type="GeneID" id="63796706"/>
<name>A0A364L6R5_TALAM</name>
<feature type="signal peptide" evidence="3">
    <location>
        <begin position="1"/>
        <end position="19"/>
    </location>
</feature>
<dbReference type="RefSeq" id="XP_040735994.1">
    <property type="nucleotide sequence ID" value="XM_040880192.1"/>
</dbReference>
<feature type="transmembrane region" description="Helical" evidence="2">
    <location>
        <begin position="222"/>
        <end position="249"/>
    </location>
</feature>
<organism evidence="4 5">
    <name type="scientific">Talaromyces amestolkiae</name>
    <dbReference type="NCBI Taxonomy" id="1196081"/>
    <lineage>
        <taxon>Eukaryota</taxon>
        <taxon>Fungi</taxon>
        <taxon>Dikarya</taxon>
        <taxon>Ascomycota</taxon>
        <taxon>Pezizomycotina</taxon>
        <taxon>Eurotiomycetes</taxon>
        <taxon>Eurotiomycetidae</taxon>
        <taxon>Eurotiales</taxon>
        <taxon>Trichocomaceae</taxon>
        <taxon>Talaromyces</taxon>
        <taxon>Talaromyces sect. Talaromyces</taxon>
    </lineage>
</organism>
<feature type="region of interest" description="Disordered" evidence="1">
    <location>
        <begin position="354"/>
        <end position="385"/>
    </location>
</feature>
<gene>
    <name evidence="4" type="ORF">BHQ10_007491</name>
</gene>
<proteinExistence type="predicted"/>
<keyword evidence="3" id="KW-0732">Signal</keyword>